<dbReference type="PANTHER" id="PTHR24416:SF611">
    <property type="entry name" value="TYROSINE-PROTEIN KINASE TRANSMEMBRANE RECEPTOR ROR"/>
    <property type="match status" value="1"/>
</dbReference>
<evidence type="ECO:0000259" key="1">
    <source>
        <dbReference type="PROSITE" id="PS50011"/>
    </source>
</evidence>
<feature type="non-terminal residue" evidence="2">
    <location>
        <position position="210"/>
    </location>
</feature>
<proteinExistence type="predicted"/>
<dbReference type="InterPro" id="IPR000719">
    <property type="entry name" value="Prot_kinase_dom"/>
</dbReference>
<dbReference type="Proteomes" id="UP001159428">
    <property type="component" value="Unassembled WGS sequence"/>
</dbReference>
<organism evidence="2 3">
    <name type="scientific">Pocillopora meandrina</name>
    <dbReference type="NCBI Taxonomy" id="46732"/>
    <lineage>
        <taxon>Eukaryota</taxon>
        <taxon>Metazoa</taxon>
        <taxon>Cnidaria</taxon>
        <taxon>Anthozoa</taxon>
        <taxon>Hexacorallia</taxon>
        <taxon>Scleractinia</taxon>
        <taxon>Astrocoeniina</taxon>
        <taxon>Pocilloporidae</taxon>
        <taxon>Pocillopora</taxon>
    </lineage>
</organism>
<dbReference type="InterPro" id="IPR050122">
    <property type="entry name" value="RTK"/>
</dbReference>
<dbReference type="PROSITE" id="PS50011">
    <property type="entry name" value="PROTEIN_KINASE_DOM"/>
    <property type="match status" value="1"/>
</dbReference>
<keyword evidence="3" id="KW-1185">Reference proteome</keyword>
<dbReference type="SUPFAM" id="SSF56112">
    <property type="entry name" value="Protein kinase-like (PK-like)"/>
    <property type="match status" value="1"/>
</dbReference>
<evidence type="ECO:0000313" key="2">
    <source>
        <dbReference type="EMBL" id="CAH3116370.1"/>
    </source>
</evidence>
<sequence>MFQRRKVAIKVLLVKKQHLVENNLNTPAKESLKREAENLLLLNAAQHPNFPVLLADNTKTLPYHLITVFEKSRDLLQFLQRSRGTNPPLQPVQLIKMLLDVTDALLFLEEKGLVHRAVMAANVLVGDSYICKLSGMQHLRQLASQNFVNSVNEEELPLRWKAPEVLSECRFSTASDVWALGVLMYEVLTCGCLPYRLISDSEELCSRVSN</sequence>
<dbReference type="GO" id="GO:0043235">
    <property type="term" value="C:receptor complex"/>
    <property type="evidence" value="ECO:0007669"/>
    <property type="project" value="TreeGrafter"/>
</dbReference>
<reference evidence="2 3" key="1">
    <citation type="submission" date="2022-05" db="EMBL/GenBank/DDBJ databases">
        <authorList>
            <consortium name="Genoscope - CEA"/>
            <person name="William W."/>
        </authorList>
    </citation>
    <scope>NUCLEOTIDE SEQUENCE [LARGE SCALE GENOMIC DNA]</scope>
</reference>
<dbReference type="AlphaFoldDB" id="A0AAU9WK71"/>
<feature type="domain" description="Protein kinase" evidence="1">
    <location>
        <begin position="1"/>
        <end position="210"/>
    </location>
</feature>
<comment type="caution">
    <text evidence="2">The sequence shown here is derived from an EMBL/GenBank/DDBJ whole genome shotgun (WGS) entry which is preliminary data.</text>
</comment>
<name>A0AAU9WK71_9CNID</name>
<dbReference type="GO" id="GO:0005524">
    <property type="term" value="F:ATP binding"/>
    <property type="evidence" value="ECO:0007669"/>
    <property type="project" value="InterPro"/>
</dbReference>
<protein>
    <recommendedName>
        <fullName evidence="1">Protein kinase domain-containing protein</fullName>
    </recommendedName>
</protein>
<dbReference type="EMBL" id="CALNXJ010000015">
    <property type="protein sequence ID" value="CAH3116370.1"/>
    <property type="molecule type" value="Genomic_DNA"/>
</dbReference>
<dbReference type="InterPro" id="IPR001245">
    <property type="entry name" value="Ser-Thr/Tyr_kinase_cat_dom"/>
</dbReference>
<dbReference type="Gene3D" id="1.10.510.10">
    <property type="entry name" value="Transferase(Phosphotransferase) domain 1"/>
    <property type="match status" value="1"/>
</dbReference>
<dbReference type="GO" id="GO:0007169">
    <property type="term" value="P:cell surface receptor protein tyrosine kinase signaling pathway"/>
    <property type="evidence" value="ECO:0007669"/>
    <property type="project" value="TreeGrafter"/>
</dbReference>
<accession>A0AAU9WK71</accession>
<dbReference type="GO" id="GO:0005886">
    <property type="term" value="C:plasma membrane"/>
    <property type="evidence" value="ECO:0007669"/>
    <property type="project" value="TreeGrafter"/>
</dbReference>
<dbReference type="InterPro" id="IPR011009">
    <property type="entry name" value="Kinase-like_dom_sf"/>
</dbReference>
<dbReference type="PANTHER" id="PTHR24416">
    <property type="entry name" value="TYROSINE-PROTEIN KINASE RECEPTOR"/>
    <property type="match status" value="1"/>
</dbReference>
<gene>
    <name evidence="2" type="ORF">PMEA_00006401</name>
</gene>
<dbReference type="PRINTS" id="PR00109">
    <property type="entry name" value="TYRKINASE"/>
</dbReference>
<dbReference type="GO" id="GO:0004714">
    <property type="term" value="F:transmembrane receptor protein tyrosine kinase activity"/>
    <property type="evidence" value="ECO:0007669"/>
    <property type="project" value="TreeGrafter"/>
</dbReference>
<evidence type="ECO:0000313" key="3">
    <source>
        <dbReference type="Proteomes" id="UP001159428"/>
    </source>
</evidence>
<dbReference type="Pfam" id="PF07714">
    <property type="entry name" value="PK_Tyr_Ser-Thr"/>
    <property type="match status" value="1"/>
</dbReference>